<evidence type="ECO:0000256" key="7">
    <source>
        <dbReference type="HAMAP-Rule" id="MF_00100"/>
    </source>
</evidence>
<keyword evidence="6 7" id="KW-0342">GTP-binding</keyword>
<dbReference type="InterPro" id="IPR044145">
    <property type="entry name" value="IF2_II"/>
</dbReference>
<dbReference type="HAMAP" id="MF_00100_B">
    <property type="entry name" value="IF_2_B"/>
    <property type="match status" value="1"/>
</dbReference>
<dbReference type="PANTHER" id="PTHR43381:SF5">
    <property type="entry name" value="TR-TYPE G DOMAIN-CONTAINING PROTEIN"/>
    <property type="match status" value="1"/>
</dbReference>
<dbReference type="SUPFAM" id="SSF50447">
    <property type="entry name" value="Translation proteins"/>
    <property type="match status" value="2"/>
</dbReference>
<dbReference type="CDD" id="cd03702">
    <property type="entry name" value="IF2_mtIF2_II"/>
    <property type="match status" value="1"/>
</dbReference>
<evidence type="ECO:0000313" key="11">
    <source>
        <dbReference type="Proteomes" id="UP000030902"/>
    </source>
</evidence>
<feature type="domain" description="Tr-type G" evidence="9">
    <location>
        <begin position="85"/>
        <end position="255"/>
    </location>
</feature>
<evidence type="ECO:0000259" key="9">
    <source>
        <dbReference type="PROSITE" id="PS51722"/>
    </source>
</evidence>
<name>A0A6S4GSN6_9BACT</name>
<dbReference type="GO" id="GO:0005525">
    <property type="term" value="F:GTP binding"/>
    <property type="evidence" value="ECO:0007669"/>
    <property type="project" value="UniProtKB-KW"/>
</dbReference>
<gene>
    <name evidence="7" type="primary">infB</name>
    <name evidence="10" type="ORF">TM7x_00700</name>
</gene>
<keyword evidence="4 7" id="KW-0547">Nucleotide-binding</keyword>
<dbReference type="GO" id="GO:0005737">
    <property type="term" value="C:cytoplasm"/>
    <property type="evidence" value="ECO:0007669"/>
    <property type="project" value="UniProtKB-SubCell"/>
</dbReference>
<accession>A0A6S4GSN6</accession>
<dbReference type="Gene3D" id="3.40.50.300">
    <property type="entry name" value="P-loop containing nucleotide triphosphate hydrolases"/>
    <property type="match status" value="1"/>
</dbReference>
<dbReference type="FunFam" id="3.40.50.300:FF:000019">
    <property type="entry name" value="Translation initiation factor IF-2"/>
    <property type="match status" value="1"/>
</dbReference>
<dbReference type="InterPro" id="IPR036925">
    <property type="entry name" value="TIF_IF2_dom3_sf"/>
</dbReference>
<sequence>MAEKIVNIADSVTVGELAETLGLSVTTLIGELFKNGIAATINQRLDFETAQIIVEELGLDVQLKRKAAAAEIQHHTRKLSDKAVPRPPIVAVMGHVDHGKTSLLDAILDKKTVEGEAGGITQHISAYQAQRNDRMITLLDTPGHEAFAALRQHGATLTDVVIIVVAADDGVKPQTVEAIRFARSANAKIVVAINKIDKEAANPQLVKTQLASEHGLNPEEWGGDTVMVEVSAKTGQGLDKLLDMVLLVADMEDLRADEDVPAEGLVIEAHMETGRGAVVGLLVENGHLRPGHYLVAGTAYGRVRTLQDFRGKAVKDAGPSMPVNMTGFKELPQFGDGFKIAKSEKEARNLAQKAKIEQEKMAATTNVTGADILKMMNRKHDAEEFNVIVKADVQGSVTSVVDSLKLIDTNGEVELHVVGTGVGNISENDIHLAVGENTVIYGFNVDLPPAVKRLAMREHVEVRIFKVIYELLDDAKGSMEALLAPEIVETEIGELEVKGVFRTMREEIIAGGEVIRGKVSKDLLARVKRGKEQIAEVEVSSVQRQQQEAKEVFEGEMCGLSLRTKKKMTLEIGDKLEFFTRELVKKTLG</sequence>
<evidence type="ECO:0000256" key="5">
    <source>
        <dbReference type="ARBA" id="ARBA00022917"/>
    </source>
</evidence>
<comment type="function">
    <text evidence="7 8">One of the essential components for the initiation of protein synthesis. Protects formylmethionyl-tRNA from spontaneous hydrolysis and promotes its binding to the 30S ribosomal subunits. Also involved in the hydrolysis of GTP during the formation of the 70S ribosomal complex.</text>
</comment>
<protein>
    <recommendedName>
        <fullName evidence="2 7">Translation initiation factor IF-2</fullName>
    </recommendedName>
</protein>
<evidence type="ECO:0000256" key="4">
    <source>
        <dbReference type="ARBA" id="ARBA00022741"/>
    </source>
</evidence>
<evidence type="ECO:0000256" key="8">
    <source>
        <dbReference type="RuleBase" id="RU000644"/>
    </source>
</evidence>
<reference evidence="10 11" key="1">
    <citation type="journal article" date="2015" name="Proc. Natl. Acad. Sci. U.S.A.">
        <title>Cultivation of a human-associated TM7 phylotype reveals a reduced genome and epibiotic parasitic lifestyle.</title>
        <authorList>
            <person name="He X."/>
            <person name="McLean J.S."/>
            <person name="Edlund A."/>
            <person name="Yooseph S."/>
            <person name="Hall A.P."/>
            <person name="Liu S.Y."/>
            <person name="Dorrestein P.C."/>
            <person name="Esquenazi E."/>
            <person name="Hunter R.C."/>
            <person name="Cheng G."/>
            <person name="Nelson K.E."/>
            <person name="Lux R."/>
            <person name="Shi W."/>
        </authorList>
    </citation>
    <scope>NUCLEOTIDE SEQUENCE [LARGE SCALE GENOMIC DNA]</scope>
    <source>
        <strain evidence="10 11">TM7x</strain>
    </source>
</reference>
<dbReference type="InterPro" id="IPR000178">
    <property type="entry name" value="TF_IF2_bacterial-like"/>
</dbReference>
<dbReference type="InterPro" id="IPR027417">
    <property type="entry name" value="P-loop_NTPase"/>
</dbReference>
<feature type="binding site" evidence="7">
    <location>
        <begin position="140"/>
        <end position="144"/>
    </location>
    <ligand>
        <name>GTP</name>
        <dbReference type="ChEBI" id="CHEBI:37565"/>
    </ligand>
</feature>
<keyword evidence="5 7" id="KW-0648">Protein biosynthesis</keyword>
<dbReference type="Pfam" id="PF11987">
    <property type="entry name" value="IF-2"/>
    <property type="match status" value="1"/>
</dbReference>
<evidence type="ECO:0000256" key="6">
    <source>
        <dbReference type="ARBA" id="ARBA00023134"/>
    </source>
</evidence>
<evidence type="ECO:0000256" key="2">
    <source>
        <dbReference type="ARBA" id="ARBA00020675"/>
    </source>
</evidence>
<dbReference type="NCBIfam" id="TIGR00231">
    <property type="entry name" value="small_GTP"/>
    <property type="match status" value="1"/>
</dbReference>
<dbReference type="SUPFAM" id="SSF52540">
    <property type="entry name" value="P-loop containing nucleoside triphosphate hydrolases"/>
    <property type="match status" value="1"/>
</dbReference>
<feature type="binding site" evidence="7">
    <location>
        <begin position="194"/>
        <end position="197"/>
    </location>
    <ligand>
        <name>GTP</name>
        <dbReference type="ChEBI" id="CHEBI:37565"/>
    </ligand>
</feature>
<keyword evidence="3 7" id="KW-0396">Initiation factor</keyword>
<feature type="binding site" evidence="7">
    <location>
        <begin position="94"/>
        <end position="101"/>
    </location>
    <ligand>
        <name>GTP</name>
        <dbReference type="ChEBI" id="CHEBI:37565"/>
    </ligand>
</feature>
<dbReference type="EMBL" id="CP007496">
    <property type="protein sequence ID" value="AJA06331.1"/>
    <property type="molecule type" value="Genomic_DNA"/>
</dbReference>
<dbReference type="InterPro" id="IPR023115">
    <property type="entry name" value="TIF_IF2_dom3"/>
</dbReference>
<keyword evidence="11" id="KW-1185">Reference proteome</keyword>
<dbReference type="InterPro" id="IPR009000">
    <property type="entry name" value="Transl_B-barrel_sf"/>
</dbReference>
<dbReference type="Pfam" id="PF00009">
    <property type="entry name" value="GTP_EFTU"/>
    <property type="match status" value="1"/>
</dbReference>
<dbReference type="Pfam" id="PF04760">
    <property type="entry name" value="IF2_N"/>
    <property type="match status" value="1"/>
</dbReference>
<dbReference type="GO" id="GO:0003743">
    <property type="term" value="F:translation initiation factor activity"/>
    <property type="evidence" value="ECO:0007669"/>
    <property type="project" value="UniProtKB-UniRule"/>
</dbReference>
<comment type="subcellular location">
    <subcellularLocation>
        <location evidence="7">Cytoplasm</location>
    </subcellularLocation>
</comment>
<dbReference type="InterPro" id="IPR005225">
    <property type="entry name" value="Small_GTP-bd"/>
</dbReference>
<dbReference type="GO" id="GO:0003924">
    <property type="term" value="F:GTPase activity"/>
    <property type="evidence" value="ECO:0007669"/>
    <property type="project" value="UniProtKB-UniRule"/>
</dbReference>
<evidence type="ECO:0000256" key="1">
    <source>
        <dbReference type="ARBA" id="ARBA00007733"/>
    </source>
</evidence>
<evidence type="ECO:0000313" key="10">
    <source>
        <dbReference type="EMBL" id="AJA06331.1"/>
    </source>
</evidence>
<dbReference type="Proteomes" id="UP000030902">
    <property type="component" value="Chromosome"/>
</dbReference>
<dbReference type="InterPro" id="IPR015760">
    <property type="entry name" value="TIF_IF2"/>
</dbReference>
<keyword evidence="7" id="KW-0963">Cytoplasm</keyword>
<dbReference type="InterPro" id="IPR006847">
    <property type="entry name" value="IF2_N"/>
</dbReference>
<dbReference type="AlphaFoldDB" id="A0A6S4GSN6"/>
<proteinExistence type="inferred from homology"/>
<dbReference type="Gene3D" id="2.40.30.10">
    <property type="entry name" value="Translation factors"/>
    <property type="match status" value="2"/>
</dbReference>
<organism evidence="10 11">
    <name type="scientific">Candidatus Nanosynbacter lyticus</name>
    <dbReference type="NCBI Taxonomy" id="2093824"/>
    <lineage>
        <taxon>Bacteria</taxon>
        <taxon>Candidatus Saccharimonadota</taxon>
        <taxon>Candidatus Saccharimonadia</taxon>
        <taxon>Candidatus Nanosynbacterales</taxon>
        <taxon>Candidatus Nanosynbacteraceae</taxon>
        <taxon>Candidatus Nanosynbacter</taxon>
    </lineage>
</organism>
<dbReference type="PANTHER" id="PTHR43381">
    <property type="entry name" value="TRANSLATION INITIATION FACTOR IF-2-RELATED"/>
    <property type="match status" value="1"/>
</dbReference>
<dbReference type="FunFam" id="2.40.30.10:FF:000054">
    <property type="entry name" value="Translation initiation factor IF-2"/>
    <property type="match status" value="1"/>
</dbReference>
<dbReference type="InterPro" id="IPR000795">
    <property type="entry name" value="T_Tr_GTP-bd_dom"/>
</dbReference>
<dbReference type="FunFam" id="3.40.50.10050:FF:000001">
    <property type="entry name" value="Translation initiation factor IF-2"/>
    <property type="match status" value="1"/>
</dbReference>
<evidence type="ECO:0000256" key="3">
    <source>
        <dbReference type="ARBA" id="ARBA00022540"/>
    </source>
</evidence>
<comment type="caution">
    <text evidence="7">Lacks conserved residue(s) required for the propagation of feature annotation.</text>
</comment>
<dbReference type="Pfam" id="PF22042">
    <property type="entry name" value="EF-G_D2"/>
    <property type="match status" value="1"/>
</dbReference>
<dbReference type="Gene3D" id="3.40.50.10050">
    <property type="entry name" value="Translation initiation factor IF- 2, domain 3"/>
    <property type="match status" value="1"/>
</dbReference>
<comment type="similarity">
    <text evidence="1 7 8">Belongs to the TRAFAC class translation factor GTPase superfamily. Classic translation factor GTPase family. IF-2 subfamily.</text>
</comment>
<dbReference type="CDD" id="cd01887">
    <property type="entry name" value="IF2_eIF5B"/>
    <property type="match status" value="1"/>
</dbReference>
<dbReference type="InterPro" id="IPR053905">
    <property type="entry name" value="EF-G-like_DII"/>
</dbReference>
<dbReference type="KEGG" id="sox:TM7x_00700"/>
<dbReference type="SUPFAM" id="SSF52156">
    <property type="entry name" value="Initiation factor IF2/eIF5b, domain 3"/>
    <property type="match status" value="1"/>
</dbReference>
<dbReference type="RefSeq" id="WP_052198776.1">
    <property type="nucleotide sequence ID" value="NZ_CP007496.1"/>
</dbReference>
<dbReference type="PROSITE" id="PS51722">
    <property type="entry name" value="G_TR_2"/>
    <property type="match status" value="1"/>
</dbReference>
<dbReference type="NCBIfam" id="TIGR00487">
    <property type="entry name" value="IF-2"/>
    <property type="match status" value="1"/>
</dbReference>